<dbReference type="KEGG" id="caw:Q783_01900"/>
<reference evidence="2 3" key="1">
    <citation type="journal article" date="2013" name="Genome Announc.">
        <title>Complete Genome Sequence of Carnobacterium gilichinskyi Strain WN1359T (DSM 27470T).</title>
        <authorList>
            <person name="Leonard M.T."/>
            <person name="Panayotova N."/>
            <person name="Farmerie W.G."/>
            <person name="Triplett E.W."/>
            <person name="Nicholson W.L."/>
        </authorList>
    </citation>
    <scope>NUCLEOTIDE SEQUENCE [LARGE SCALE GENOMIC DNA]</scope>
    <source>
        <strain evidence="2 3">WN1359</strain>
    </source>
</reference>
<evidence type="ECO:0000256" key="1">
    <source>
        <dbReference type="SAM" id="Phobius"/>
    </source>
</evidence>
<accession>U5S7C7</accession>
<dbReference type="Gene3D" id="2.20.28.30">
    <property type="entry name" value="RNA polymerase ii, chain L"/>
    <property type="match status" value="1"/>
</dbReference>
<dbReference type="EMBL" id="CP006812">
    <property type="protein sequence ID" value="AGY81104.1"/>
    <property type="molecule type" value="Genomic_DNA"/>
</dbReference>
<dbReference type="RefSeq" id="WP_023176965.1">
    <property type="nucleotide sequence ID" value="NC_022606.1"/>
</dbReference>
<proteinExistence type="predicted"/>
<keyword evidence="1" id="KW-0812">Transmembrane</keyword>
<dbReference type="eggNOG" id="COG4416">
    <property type="taxonomic scope" value="Bacteria"/>
</dbReference>
<dbReference type="AlphaFoldDB" id="U5S7C7"/>
<dbReference type="STRING" id="1266845.Q783_01900"/>
<keyword evidence="1" id="KW-1133">Transmembrane helix</keyword>
<name>U5S7C7_9LACT</name>
<feature type="transmembrane region" description="Helical" evidence="1">
    <location>
        <begin position="43"/>
        <end position="60"/>
    </location>
</feature>
<evidence type="ECO:0000313" key="3">
    <source>
        <dbReference type="Proteomes" id="UP000017469"/>
    </source>
</evidence>
<keyword evidence="1" id="KW-0472">Membrane</keyword>
<protein>
    <submittedName>
        <fullName evidence="2">Zn-finger containing protein</fullName>
    </submittedName>
</protein>
<feature type="transmembrane region" description="Helical" evidence="1">
    <location>
        <begin position="21"/>
        <end position="37"/>
    </location>
</feature>
<sequence length="134" mass="16290">MNKMRTRIQKFMIGRYGIDKLSNYLLYGGLAVVVLFNLLNWEIVGLLGWVAAILGYYRTFSRNRTKRYQENQKFLTFTRQFVRKWNNTRNKFYQRKVYKYYSCPNCKKELRVPRNKGKINITCPHCHDRFIKKT</sequence>
<dbReference type="Proteomes" id="UP000017469">
    <property type="component" value="Chromosome"/>
</dbReference>
<dbReference type="HOGENOM" id="CLU_133627_0_0_9"/>
<evidence type="ECO:0000313" key="2">
    <source>
        <dbReference type="EMBL" id="AGY81104.1"/>
    </source>
</evidence>
<organism evidence="2 3">
    <name type="scientific">Carnobacterium inhibens subsp. gilichinskyi</name>
    <dbReference type="NCBI Taxonomy" id="1266845"/>
    <lineage>
        <taxon>Bacteria</taxon>
        <taxon>Bacillati</taxon>
        <taxon>Bacillota</taxon>
        <taxon>Bacilli</taxon>
        <taxon>Lactobacillales</taxon>
        <taxon>Carnobacteriaceae</taxon>
        <taxon>Carnobacterium</taxon>
    </lineage>
</organism>
<gene>
    <name evidence="2" type="ORF">Q783_01900</name>
</gene>